<keyword evidence="3" id="KW-1185">Reference proteome</keyword>
<feature type="region of interest" description="Disordered" evidence="1">
    <location>
        <begin position="69"/>
        <end position="196"/>
    </location>
</feature>
<feature type="region of interest" description="Disordered" evidence="1">
    <location>
        <begin position="1"/>
        <end position="21"/>
    </location>
</feature>
<evidence type="ECO:0000313" key="2">
    <source>
        <dbReference type="EMBL" id="KAJ8415413.1"/>
    </source>
</evidence>
<protein>
    <submittedName>
        <fullName evidence="2">Uncharacterized protein</fullName>
    </submittedName>
</protein>
<gene>
    <name evidence="2" type="ORF">AAFF_G00423930</name>
</gene>
<reference evidence="2" key="1">
    <citation type="journal article" date="2023" name="Science">
        <title>Genome structures resolve the early diversification of teleost fishes.</title>
        <authorList>
            <person name="Parey E."/>
            <person name="Louis A."/>
            <person name="Montfort J."/>
            <person name="Bouchez O."/>
            <person name="Roques C."/>
            <person name="Iampietro C."/>
            <person name="Lluch J."/>
            <person name="Castinel A."/>
            <person name="Donnadieu C."/>
            <person name="Desvignes T."/>
            <person name="Floi Bucao C."/>
            <person name="Jouanno E."/>
            <person name="Wen M."/>
            <person name="Mejri S."/>
            <person name="Dirks R."/>
            <person name="Jansen H."/>
            <person name="Henkel C."/>
            <person name="Chen W.J."/>
            <person name="Zahm M."/>
            <person name="Cabau C."/>
            <person name="Klopp C."/>
            <person name="Thompson A.W."/>
            <person name="Robinson-Rechavi M."/>
            <person name="Braasch I."/>
            <person name="Lecointre G."/>
            <person name="Bobe J."/>
            <person name="Postlethwait J.H."/>
            <person name="Berthelot C."/>
            <person name="Roest Crollius H."/>
            <person name="Guiguen Y."/>
        </authorList>
    </citation>
    <scope>NUCLEOTIDE SEQUENCE</scope>
    <source>
        <strain evidence="2">NC1722</strain>
    </source>
</reference>
<accession>A0AAD7T7S5</accession>
<feature type="compositionally biased region" description="Basic and acidic residues" evidence="1">
    <location>
        <begin position="69"/>
        <end position="86"/>
    </location>
</feature>
<dbReference type="Proteomes" id="UP001221898">
    <property type="component" value="Unassembled WGS sequence"/>
</dbReference>
<evidence type="ECO:0000313" key="3">
    <source>
        <dbReference type="Proteomes" id="UP001221898"/>
    </source>
</evidence>
<dbReference type="EMBL" id="JAINUG010000009">
    <property type="protein sequence ID" value="KAJ8415413.1"/>
    <property type="molecule type" value="Genomic_DNA"/>
</dbReference>
<comment type="caution">
    <text evidence="2">The sequence shown here is derived from an EMBL/GenBank/DDBJ whole genome shotgun (WGS) entry which is preliminary data.</text>
</comment>
<organism evidence="2 3">
    <name type="scientific">Aldrovandia affinis</name>
    <dbReference type="NCBI Taxonomy" id="143900"/>
    <lineage>
        <taxon>Eukaryota</taxon>
        <taxon>Metazoa</taxon>
        <taxon>Chordata</taxon>
        <taxon>Craniata</taxon>
        <taxon>Vertebrata</taxon>
        <taxon>Euteleostomi</taxon>
        <taxon>Actinopterygii</taxon>
        <taxon>Neopterygii</taxon>
        <taxon>Teleostei</taxon>
        <taxon>Notacanthiformes</taxon>
        <taxon>Halosauridae</taxon>
        <taxon>Aldrovandia</taxon>
    </lineage>
</organism>
<proteinExistence type="predicted"/>
<feature type="compositionally biased region" description="Basic and acidic residues" evidence="1">
    <location>
        <begin position="95"/>
        <end position="109"/>
    </location>
</feature>
<name>A0AAD7T7S5_9TELE</name>
<dbReference type="AlphaFoldDB" id="A0AAD7T7S5"/>
<evidence type="ECO:0000256" key="1">
    <source>
        <dbReference type="SAM" id="MobiDB-lite"/>
    </source>
</evidence>
<sequence>MPIVVKRPPLPGERPADRPLGQLLGNITPVHHGSAQFSPGRGRSALSGAYGLTSSRASRAVSAACVSERRGTAASDAADKTPERCAHSTMAARHNGAERSQCDSARRENSAPLCESQRSRRHGNLSLVAQQRRAARPAYFAHEYGGQRAGKDRRGSGRAQPAGGQRSPRCRHSEDSGVNTDALQHREHPHLPVPRRPTALTVPLLSRGQGPRSWSRRVGRAGDGQQEALVWRGPGSCQSRTATVPGDRRAVRRTWQRNATVPALLHWGRDAAGVEHLDETLERPQLRTQCRLVPAHVRMETGRGGAPLLFSTIRLPTPQPARQVAFPEHHKPALAGRKLAVHSDSPSLLLG</sequence>